<feature type="binding site" evidence="2">
    <location>
        <position position="24"/>
    </location>
    <ligand>
        <name>substrate</name>
    </ligand>
</feature>
<feature type="binding site" evidence="2">
    <location>
        <position position="200"/>
    </location>
    <ligand>
        <name>Mg(2+)</name>
        <dbReference type="ChEBI" id="CHEBI:18420"/>
    </ligand>
</feature>
<gene>
    <name evidence="3" type="ORF">ENV60_01050</name>
</gene>
<dbReference type="PANTHER" id="PTHR10291:SF0">
    <property type="entry name" value="DEHYDRODOLICHYL DIPHOSPHATE SYNTHASE 2"/>
    <property type="match status" value="1"/>
</dbReference>
<dbReference type="NCBIfam" id="NF011405">
    <property type="entry name" value="PRK14830.1"/>
    <property type="match status" value="1"/>
</dbReference>
<dbReference type="EC" id="2.5.1.-" evidence="2"/>
<feature type="binding site" evidence="2">
    <location>
        <position position="179"/>
    </location>
    <ligand>
        <name>substrate</name>
    </ligand>
</feature>
<feature type="binding site" evidence="2">
    <location>
        <begin position="187"/>
        <end position="189"/>
    </location>
    <ligand>
        <name>substrate</name>
    </ligand>
</feature>
<evidence type="ECO:0000313" key="3">
    <source>
        <dbReference type="EMBL" id="HGV96872.1"/>
    </source>
</evidence>
<comment type="subunit">
    <text evidence="2">Homodimer.</text>
</comment>
<feature type="binding site" evidence="2">
    <location>
        <position position="11"/>
    </location>
    <ligand>
        <name>Mg(2+)</name>
        <dbReference type="ChEBI" id="CHEBI:18420"/>
    </ligand>
</feature>
<protein>
    <recommendedName>
        <fullName evidence="2">Isoprenyl transferase</fullName>
        <ecNumber evidence="2">2.5.1.-</ecNumber>
    </recommendedName>
</protein>
<dbReference type="InterPro" id="IPR001441">
    <property type="entry name" value="UPP_synth-like"/>
</dbReference>
<dbReference type="SUPFAM" id="SSF64005">
    <property type="entry name" value="Undecaprenyl diphosphate synthase"/>
    <property type="match status" value="1"/>
</dbReference>
<dbReference type="PANTHER" id="PTHR10291">
    <property type="entry name" value="DEHYDRODOLICHYL DIPHOSPHATE SYNTHASE FAMILY MEMBER"/>
    <property type="match status" value="1"/>
</dbReference>
<comment type="cofactor">
    <cofactor evidence="2">
        <name>Mg(2+)</name>
        <dbReference type="ChEBI" id="CHEBI:18420"/>
    </cofactor>
    <text evidence="2">Binds 2 magnesium ions per subunit.</text>
</comment>
<feature type="binding site" evidence="2">
    <location>
        <position position="28"/>
    </location>
    <ligand>
        <name>substrate</name>
    </ligand>
</feature>
<proteinExistence type="inferred from homology"/>
<dbReference type="CDD" id="cd00475">
    <property type="entry name" value="Cis_IPPS"/>
    <property type="match status" value="1"/>
</dbReference>
<keyword evidence="1 2" id="KW-0808">Transferase</keyword>
<feature type="binding site" evidence="2">
    <location>
        <position position="60"/>
    </location>
    <ligand>
        <name>substrate</name>
    </ligand>
</feature>
<dbReference type="Gene3D" id="3.40.1180.10">
    <property type="entry name" value="Decaprenyl diphosphate synthase-like"/>
    <property type="match status" value="1"/>
</dbReference>
<evidence type="ECO:0000256" key="2">
    <source>
        <dbReference type="HAMAP-Rule" id="MF_01139"/>
    </source>
</evidence>
<reference evidence="3" key="1">
    <citation type="journal article" date="2020" name="mSystems">
        <title>Genome- and Community-Level Interaction Insights into Carbon Utilization and Element Cycling Functions of Hydrothermarchaeota in Hydrothermal Sediment.</title>
        <authorList>
            <person name="Zhou Z."/>
            <person name="Liu Y."/>
            <person name="Xu W."/>
            <person name="Pan J."/>
            <person name="Luo Z.H."/>
            <person name="Li M."/>
        </authorList>
    </citation>
    <scope>NUCLEOTIDE SEQUENCE [LARGE SCALE GENOMIC DNA]</scope>
    <source>
        <strain evidence="3">SpSt-774</strain>
    </source>
</reference>
<dbReference type="FunFam" id="3.40.1180.10:FF:000001">
    <property type="entry name" value="(2E,6E)-farnesyl-diphosphate-specific ditrans,polycis-undecaprenyl-diphosphate synthase"/>
    <property type="match status" value="1"/>
</dbReference>
<dbReference type="AlphaFoldDB" id="A0A7C4X7X7"/>
<feature type="binding site" evidence="2">
    <location>
        <begin position="12"/>
        <end position="15"/>
    </location>
    <ligand>
        <name>substrate</name>
    </ligand>
</feature>
<keyword evidence="2" id="KW-0479">Metal-binding</keyword>
<keyword evidence="2" id="KW-0460">Magnesium</keyword>
<accession>A0A7C4X7X7</accession>
<feature type="binding site" evidence="2">
    <location>
        <begin position="56"/>
        <end position="58"/>
    </location>
    <ligand>
        <name>substrate</name>
    </ligand>
</feature>
<dbReference type="GO" id="GO:0016094">
    <property type="term" value="P:polyprenol biosynthetic process"/>
    <property type="evidence" value="ECO:0007669"/>
    <property type="project" value="TreeGrafter"/>
</dbReference>
<dbReference type="EMBL" id="DTGZ01000020">
    <property type="protein sequence ID" value="HGV96872.1"/>
    <property type="molecule type" value="Genomic_DNA"/>
</dbReference>
<dbReference type="Pfam" id="PF01255">
    <property type="entry name" value="Prenyltransf"/>
    <property type="match status" value="1"/>
</dbReference>
<name>A0A7C4X7X7_UNCW3</name>
<evidence type="ECO:0000256" key="1">
    <source>
        <dbReference type="ARBA" id="ARBA00022679"/>
    </source>
</evidence>
<feature type="active site" evidence="2">
    <location>
        <position position="11"/>
    </location>
</feature>
<feature type="active site" description="Proton acceptor" evidence="2">
    <location>
        <position position="59"/>
    </location>
</feature>
<dbReference type="GO" id="GO:0000287">
    <property type="term" value="F:magnesium ion binding"/>
    <property type="evidence" value="ECO:0007669"/>
    <property type="project" value="UniProtKB-UniRule"/>
</dbReference>
<feature type="binding site" evidence="2">
    <location>
        <position position="62"/>
    </location>
    <ligand>
        <name>substrate</name>
    </ligand>
</feature>
<dbReference type="NCBIfam" id="TIGR00055">
    <property type="entry name" value="uppS"/>
    <property type="match status" value="1"/>
</dbReference>
<feature type="binding site" evidence="2">
    <location>
        <position position="16"/>
    </location>
    <ligand>
        <name>substrate</name>
    </ligand>
</feature>
<dbReference type="HAMAP" id="MF_01139">
    <property type="entry name" value="ISPT"/>
    <property type="match status" value="1"/>
</dbReference>
<comment type="caution">
    <text evidence="3">The sequence shown here is derived from an EMBL/GenBank/DDBJ whole genome shotgun (WGS) entry which is preliminary data.</text>
</comment>
<dbReference type="InterPro" id="IPR036424">
    <property type="entry name" value="UPP_synth-like_sf"/>
</dbReference>
<sequence length="233" mass="27257">MEVDHIAIIMDGNGRWAKMRGLPRIVGHREGVESVREAVKVSQEIGIKFLTLYTFSTENWKRPKEEVDTLMNMLEEMLIKETPELHKNKVRINAIGRLSDLYPNAQKALNESLQLTKNNPGLVLTLCLSYGGQREIVDAIKKIIMEDRSVRINLDEFDERKFSEYLYDPNLPPPDLLIRTGAKNRQRISNFLLWQVAYSEIYFTETLWPDFRRKELLKAIEDYKKRERLFGGI</sequence>
<comment type="similarity">
    <text evidence="2">Belongs to the UPP synthase family.</text>
</comment>
<comment type="function">
    <text evidence="2">Catalyzes the condensation of isopentenyl diphosphate (IPP) with allylic pyrophosphates generating different type of terpenoids.</text>
</comment>
<organism evidence="3">
    <name type="scientific">candidate division WOR-3 bacterium</name>
    <dbReference type="NCBI Taxonomy" id="2052148"/>
    <lineage>
        <taxon>Bacteria</taxon>
        <taxon>Bacteria division WOR-3</taxon>
    </lineage>
</organism>
<dbReference type="GO" id="GO:0045547">
    <property type="term" value="F:ditrans,polycis-polyprenyl diphosphate synthase [(2E,6E)-farnesyl diphosphate specific] activity"/>
    <property type="evidence" value="ECO:0007669"/>
    <property type="project" value="TreeGrafter"/>
</dbReference>